<dbReference type="EMBL" id="UINC01091796">
    <property type="protein sequence ID" value="SVC44838.1"/>
    <property type="molecule type" value="Genomic_DNA"/>
</dbReference>
<dbReference type="AlphaFoldDB" id="A0A382M8A6"/>
<organism evidence="1">
    <name type="scientific">marine metagenome</name>
    <dbReference type="NCBI Taxonomy" id="408172"/>
    <lineage>
        <taxon>unclassified sequences</taxon>
        <taxon>metagenomes</taxon>
        <taxon>ecological metagenomes</taxon>
    </lineage>
</organism>
<proteinExistence type="predicted"/>
<sequence length="34" mass="3502">MNNAGNVNIPNNLISLAQSIAPMTAAVVCAHHKS</sequence>
<protein>
    <submittedName>
        <fullName evidence="1">Uncharacterized protein</fullName>
    </submittedName>
</protein>
<evidence type="ECO:0000313" key="1">
    <source>
        <dbReference type="EMBL" id="SVC44838.1"/>
    </source>
</evidence>
<accession>A0A382M8A6</accession>
<feature type="non-terminal residue" evidence="1">
    <location>
        <position position="34"/>
    </location>
</feature>
<reference evidence="1" key="1">
    <citation type="submission" date="2018-05" db="EMBL/GenBank/DDBJ databases">
        <authorList>
            <person name="Lanie J.A."/>
            <person name="Ng W.-L."/>
            <person name="Kazmierczak K.M."/>
            <person name="Andrzejewski T.M."/>
            <person name="Davidsen T.M."/>
            <person name="Wayne K.J."/>
            <person name="Tettelin H."/>
            <person name="Glass J.I."/>
            <person name="Rusch D."/>
            <person name="Podicherti R."/>
            <person name="Tsui H.-C.T."/>
            <person name="Winkler M.E."/>
        </authorList>
    </citation>
    <scope>NUCLEOTIDE SEQUENCE</scope>
</reference>
<gene>
    <name evidence="1" type="ORF">METZ01_LOCUS297692</name>
</gene>
<name>A0A382M8A6_9ZZZZ</name>